<feature type="transmembrane region" description="Helical" evidence="1">
    <location>
        <begin position="908"/>
        <end position="932"/>
    </location>
</feature>
<evidence type="ECO:0000313" key="3">
    <source>
        <dbReference type="Proteomes" id="UP000448292"/>
    </source>
</evidence>
<dbReference type="Gene3D" id="3.30.70.1430">
    <property type="entry name" value="Multidrug efflux transporter AcrB pore domain"/>
    <property type="match status" value="2"/>
</dbReference>
<dbReference type="PANTHER" id="PTHR32063:SF14">
    <property type="entry name" value="BLL4319 PROTEIN"/>
    <property type="match status" value="1"/>
</dbReference>
<reference evidence="2 3" key="1">
    <citation type="submission" date="2018-06" db="EMBL/GenBank/DDBJ databases">
        <title>Complete genome of Desulfovibrio indonesiensis P37SLT.</title>
        <authorList>
            <person name="Crispim J.S."/>
            <person name="Vidigal P.M.P."/>
            <person name="Silva L.C.F."/>
            <person name="Laguardia C.N."/>
            <person name="Araujo L.C."/>
            <person name="Dias R.S."/>
            <person name="Sousa M.P."/>
            <person name="Paula S.O."/>
            <person name="Silva C."/>
        </authorList>
    </citation>
    <scope>NUCLEOTIDE SEQUENCE [LARGE SCALE GENOMIC DNA]</scope>
    <source>
        <strain evidence="2 3">P37SLT</strain>
    </source>
</reference>
<feature type="transmembrane region" description="Helical" evidence="1">
    <location>
        <begin position="526"/>
        <end position="546"/>
    </location>
</feature>
<feature type="transmembrane region" description="Helical" evidence="1">
    <location>
        <begin position="983"/>
        <end position="1008"/>
    </location>
</feature>
<dbReference type="GO" id="GO:0005886">
    <property type="term" value="C:plasma membrane"/>
    <property type="evidence" value="ECO:0007669"/>
    <property type="project" value="TreeGrafter"/>
</dbReference>
<keyword evidence="1" id="KW-0812">Transmembrane</keyword>
<dbReference type="AlphaFoldDB" id="A0A7M3MBP5"/>
<proteinExistence type="predicted"/>
<dbReference type="SUPFAM" id="SSF82693">
    <property type="entry name" value="Multidrug efflux transporter AcrB pore domain, PN1, PN2, PC1 and PC2 subdomains"/>
    <property type="match status" value="3"/>
</dbReference>
<dbReference type="PANTHER" id="PTHR32063">
    <property type="match status" value="1"/>
</dbReference>
<dbReference type="PRINTS" id="PR00702">
    <property type="entry name" value="ACRIFLAVINRP"/>
</dbReference>
<dbReference type="InterPro" id="IPR027463">
    <property type="entry name" value="AcrB_DN_DC_subdom"/>
</dbReference>
<dbReference type="Gene3D" id="3.30.70.1320">
    <property type="entry name" value="Multidrug efflux transporter AcrB pore domain like"/>
    <property type="match status" value="1"/>
</dbReference>
<dbReference type="InterPro" id="IPR001036">
    <property type="entry name" value="Acrflvin-R"/>
</dbReference>
<dbReference type="OrthoDB" id="9759330at2"/>
<dbReference type="GO" id="GO:0042910">
    <property type="term" value="F:xenobiotic transmembrane transporter activity"/>
    <property type="evidence" value="ECO:0007669"/>
    <property type="project" value="TreeGrafter"/>
</dbReference>
<feature type="transmembrane region" description="Helical" evidence="1">
    <location>
        <begin position="12"/>
        <end position="29"/>
    </location>
</feature>
<dbReference type="SUPFAM" id="SSF82866">
    <property type="entry name" value="Multidrug efflux transporter AcrB transmembrane domain"/>
    <property type="match status" value="2"/>
</dbReference>
<keyword evidence="1" id="KW-0472">Membrane</keyword>
<dbReference type="SUPFAM" id="SSF82714">
    <property type="entry name" value="Multidrug efflux transporter AcrB TolC docking domain, DN and DC subdomains"/>
    <property type="match status" value="2"/>
</dbReference>
<evidence type="ECO:0000313" key="2">
    <source>
        <dbReference type="EMBL" id="TVM15162.1"/>
    </source>
</evidence>
<dbReference type="EMBL" id="QMIE01000018">
    <property type="protein sequence ID" value="TVM15162.1"/>
    <property type="molecule type" value="Genomic_DNA"/>
</dbReference>
<feature type="transmembrane region" description="Helical" evidence="1">
    <location>
        <begin position="957"/>
        <end position="977"/>
    </location>
</feature>
<feature type="transmembrane region" description="Helical" evidence="1">
    <location>
        <begin position="431"/>
        <end position="451"/>
    </location>
</feature>
<comment type="caution">
    <text evidence="2">The sequence shown here is derived from an EMBL/GenBank/DDBJ whole genome shotgun (WGS) entry which is preliminary data.</text>
</comment>
<feature type="transmembrane region" description="Helical" evidence="1">
    <location>
        <begin position="360"/>
        <end position="380"/>
    </location>
</feature>
<name>A0A7M3MBP5_9BACT</name>
<dbReference type="Gene3D" id="3.30.70.1440">
    <property type="entry name" value="Multidrug efflux transporter AcrB pore domain"/>
    <property type="match status" value="1"/>
</dbReference>
<accession>A0A7M3MBP5</accession>
<evidence type="ECO:0000256" key="1">
    <source>
        <dbReference type="SAM" id="Phobius"/>
    </source>
</evidence>
<dbReference type="Gene3D" id="1.20.1640.10">
    <property type="entry name" value="Multidrug efflux transporter AcrB transmembrane domain"/>
    <property type="match status" value="2"/>
</dbReference>
<dbReference type="Gene3D" id="3.30.2090.10">
    <property type="entry name" value="Multidrug efflux transporter AcrB TolC docking domain, DN and DC subdomains"/>
    <property type="match status" value="2"/>
</dbReference>
<keyword evidence="1" id="KW-1133">Transmembrane helix</keyword>
<protein>
    <submittedName>
        <fullName evidence="2">Multidrug transporter AcrB</fullName>
    </submittedName>
</protein>
<feature type="transmembrane region" description="Helical" evidence="1">
    <location>
        <begin position="386"/>
        <end position="410"/>
    </location>
</feature>
<sequence>MILSDVSVKRPVFAIVLALLLVTFGLLSYQRLQVRELPDINPPIVSVETTYSGASAEIVEVRVTQLIEDSISGIEGIRFIESESSDGLSQITVEFNTGRDIDNAANDVRDRVSRILDDLPEETDPPEIFKVDANTDVILWMNLASDTLDQMYLTDYAERYLVDRFSVIDGVARVRVGGGRRYAMRIWLDRYQLAAHDITVNELEQRLREQNVELPAGRVESVEREFTVRIDRLYRTPEEFASLVLSRGMDGHLVRLGDVAHVEIGPEDDREGLRGNGQEMVGLGIIQQSQANLLSVARAVKAELAAVQTTLPPSMRLFQSSDSSFFIEEALKEVYVTLGLTMGLVILVIFVFIGDLRATLVPAVTVPVSIVSAFTILYIMGFSVNLLTLLAFVLAIGLAVDDSIVVLENIERRVENGEPPLAASYLGARQVAFAVIVTTITLVAVFVPIGLLEGNIGRLFTEFAFAMAGAVCVSTLVALSLSPMMCSKLLRPGAGSTGVTRRLGRIFRKIESGYRIVLGRLLQRRALAGLLMVATAVVALIMYQALPKEFAPLEDRARFFVLATMPEGSSLEYTKRHMLLVEEAMLPFTENGDLNRALIRWPRSFASTESVNTGIGIAVLSHWDDRDITAFEMADAVGDELQKVPGMRAFPVLPQGLGVSLGQPVQFVIGGTDYDELAAWRDVLLDRAAENPGLVNVDADYKETKPQLGITVLRERAGDLGVSVTEIGRTLETMMGSRDVTTYIDRGEEYEVVLESREADRREKQDLTNLYVRSQTSGELVPLSSLIDVREYADAAVLGRFNRMRAITISASLAEGYTLDEALTFLEEIVAVELGGQPGVDYKGESREFRESTGSLLFAFGFALLVVFLVLAAQFESFILPGVIMLTVPLALTGGFIGLLLSGQTVNVYSQIGTILLIGLATKNGILIVEFANQLRDAGRSVVDAALEGSVMRLRPVLMTTISTAVGAIPLAAATGAGAESRMAIGMVIVCGVLFSAAITLFVVPVLYAGLGRYTDSVHAVEQRLELELERLSDISGTNSPNP</sequence>
<feature type="transmembrane region" description="Helical" evidence="1">
    <location>
        <begin position="878"/>
        <end position="902"/>
    </location>
</feature>
<feature type="transmembrane region" description="Helical" evidence="1">
    <location>
        <begin position="463"/>
        <end position="481"/>
    </location>
</feature>
<dbReference type="Pfam" id="PF00873">
    <property type="entry name" value="ACR_tran"/>
    <property type="match status" value="1"/>
</dbReference>
<feature type="transmembrane region" description="Helical" evidence="1">
    <location>
        <begin position="334"/>
        <end position="353"/>
    </location>
</feature>
<dbReference type="Proteomes" id="UP000448292">
    <property type="component" value="Unassembled WGS sequence"/>
</dbReference>
<gene>
    <name evidence="2" type="ORF">DPQ33_15825</name>
</gene>
<organism evidence="2 3">
    <name type="scientific">Oceanidesulfovibrio indonesiensis</name>
    <dbReference type="NCBI Taxonomy" id="54767"/>
    <lineage>
        <taxon>Bacteria</taxon>
        <taxon>Pseudomonadati</taxon>
        <taxon>Thermodesulfobacteriota</taxon>
        <taxon>Desulfovibrionia</taxon>
        <taxon>Desulfovibrionales</taxon>
        <taxon>Desulfovibrionaceae</taxon>
        <taxon>Oceanidesulfovibrio</taxon>
    </lineage>
</organism>
<keyword evidence="3" id="KW-1185">Reference proteome</keyword>
<feature type="transmembrane region" description="Helical" evidence="1">
    <location>
        <begin position="853"/>
        <end position="871"/>
    </location>
</feature>
<dbReference type="RefSeq" id="WP_144304199.1">
    <property type="nucleotide sequence ID" value="NZ_QMIE01000018.1"/>
</dbReference>